<feature type="transmembrane region" description="Helical" evidence="1">
    <location>
        <begin position="67"/>
        <end position="85"/>
    </location>
</feature>
<dbReference type="RefSeq" id="WP_160912744.1">
    <property type="nucleotide sequence ID" value="NZ_WMFA01000002.1"/>
</dbReference>
<keyword evidence="1" id="KW-1133">Transmembrane helix</keyword>
<reference evidence="2 3" key="1">
    <citation type="submission" date="2019-11" db="EMBL/GenBank/DDBJ databases">
        <title>Genome sequences of 17 halophilic strains isolated from different environments.</title>
        <authorList>
            <person name="Furrow R.E."/>
        </authorList>
    </citation>
    <scope>NUCLEOTIDE SEQUENCE [LARGE SCALE GENOMIC DNA]</scope>
    <source>
        <strain evidence="2 3">SL-4</strain>
    </source>
</reference>
<keyword evidence="1" id="KW-0812">Transmembrane</keyword>
<feature type="transmembrane region" description="Helical" evidence="1">
    <location>
        <begin position="38"/>
        <end position="60"/>
    </location>
</feature>
<evidence type="ECO:0000256" key="1">
    <source>
        <dbReference type="SAM" id="Phobius"/>
    </source>
</evidence>
<dbReference type="GeneID" id="78006839"/>
<gene>
    <name evidence="2" type="ORF">GLW00_07545</name>
</gene>
<sequence length="214" mass="23720">MVDERLRKALLIVLPILIVVTLMGVGLSGMYFKDDVEVGNIFLLISLIGAALLTFLSLLFRKKAKGVTGIVLVFVLAVPVLFYFVNKPTTTSFGAALPDEIISAEVISEMKIYSERGRPFKSVTLENPDERKRILQKPSTMTLVTTDEGLSQHLYSIWIQGDSYEDEVQIIVGQEAIRILGNIDGEDVGGEYEIEGGNRLLQVIENGELDWKEG</sequence>
<dbReference type="Proteomes" id="UP000450457">
    <property type="component" value="Unassembled WGS sequence"/>
</dbReference>
<evidence type="ECO:0000313" key="2">
    <source>
        <dbReference type="EMBL" id="MYL70698.1"/>
    </source>
</evidence>
<accession>A0A845FA41</accession>
<name>A0A845FA41_9BACI</name>
<dbReference type="EMBL" id="WMFA01000002">
    <property type="protein sequence ID" value="MYL70698.1"/>
    <property type="molecule type" value="Genomic_DNA"/>
</dbReference>
<dbReference type="AlphaFoldDB" id="A0A845FA41"/>
<keyword evidence="1" id="KW-0472">Membrane</keyword>
<dbReference type="OrthoDB" id="2966947at2"/>
<evidence type="ECO:0000313" key="3">
    <source>
        <dbReference type="Proteomes" id="UP000450457"/>
    </source>
</evidence>
<feature type="transmembrane region" description="Helical" evidence="1">
    <location>
        <begin position="9"/>
        <end position="32"/>
    </location>
</feature>
<proteinExistence type="predicted"/>
<protein>
    <submittedName>
        <fullName evidence="2">Uncharacterized protein</fullName>
    </submittedName>
</protein>
<organism evidence="2 3">
    <name type="scientific">Halobacillus litoralis</name>
    <dbReference type="NCBI Taxonomy" id="45668"/>
    <lineage>
        <taxon>Bacteria</taxon>
        <taxon>Bacillati</taxon>
        <taxon>Bacillota</taxon>
        <taxon>Bacilli</taxon>
        <taxon>Bacillales</taxon>
        <taxon>Bacillaceae</taxon>
        <taxon>Halobacillus</taxon>
    </lineage>
</organism>
<comment type="caution">
    <text evidence="2">The sequence shown here is derived from an EMBL/GenBank/DDBJ whole genome shotgun (WGS) entry which is preliminary data.</text>
</comment>